<evidence type="ECO:0000259" key="8">
    <source>
        <dbReference type="Pfam" id="PF10502"/>
    </source>
</evidence>
<comment type="catalytic activity">
    <reaction evidence="1 7">
        <text>Cleavage of hydrophobic, N-terminal signal or leader sequences from secreted and periplasmic proteins.</text>
        <dbReference type="EC" id="3.4.21.89"/>
    </reaction>
</comment>
<evidence type="ECO:0000313" key="9">
    <source>
        <dbReference type="EMBL" id="VYU26507.1"/>
    </source>
</evidence>
<keyword evidence="5 7" id="KW-0378">Hydrolase</keyword>
<accession>A0A6N3DL56</accession>
<dbReference type="GO" id="GO:0009003">
    <property type="term" value="F:signal peptidase activity"/>
    <property type="evidence" value="ECO:0007669"/>
    <property type="project" value="UniProtKB-EC"/>
</dbReference>
<keyword evidence="7" id="KW-0812">Transmembrane</keyword>
<dbReference type="GO" id="GO:0005886">
    <property type="term" value="C:plasma membrane"/>
    <property type="evidence" value="ECO:0007669"/>
    <property type="project" value="UniProtKB-SubCell"/>
</dbReference>
<feature type="domain" description="Peptidase S26" evidence="8">
    <location>
        <begin position="6"/>
        <end position="158"/>
    </location>
</feature>
<dbReference type="CDD" id="cd06530">
    <property type="entry name" value="S26_SPase_I"/>
    <property type="match status" value="1"/>
</dbReference>
<evidence type="ECO:0000256" key="3">
    <source>
        <dbReference type="ARBA" id="ARBA00009370"/>
    </source>
</evidence>
<evidence type="ECO:0000256" key="7">
    <source>
        <dbReference type="RuleBase" id="RU362042"/>
    </source>
</evidence>
<dbReference type="PROSITE" id="PS00760">
    <property type="entry name" value="SPASE_I_2"/>
    <property type="match status" value="1"/>
</dbReference>
<dbReference type="InterPro" id="IPR000223">
    <property type="entry name" value="Pept_S26A_signal_pept_1"/>
</dbReference>
<dbReference type="GO" id="GO:0004252">
    <property type="term" value="F:serine-type endopeptidase activity"/>
    <property type="evidence" value="ECO:0007669"/>
    <property type="project" value="InterPro"/>
</dbReference>
<dbReference type="PANTHER" id="PTHR43390">
    <property type="entry name" value="SIGNAL PEPTIDASE I"/>
    <property type="match status" value="1"/>
</dbReference>
<dbReference type="PANTHER" id="PTHR43390:SF1">
    <property type="entry name" value="CHLOROPLAST PROCESSING PEPTIDASE"/>
    <property type="match status" value="1"/>
</dbReference>
<feature type="active site" evidence="6">
    <location>
        <position position="35"/>
    </location>
</feature>
<organism evidence="9">
    <name type="scientific">Peptoniphilus gorbachii</name>
    <dbReference type="NCBI Taxonomy" id="411567"/>
    <lineage>
        <taxon>Bacteria</taxon>
        <taxon>Bacillati</taxon>
        <taxon>Bacillota</taxon>
        <taxon>Tissierellia</taxon>
        <taxon>Tissierellales</taxon>
        <taxon>Peptoniphilaceae</taxon>
        <taxon>Peptoniphilus</taxon>
    </lineage>
</organism>
<dbReference type="Gene3D" id="2.10.109.10">
    <property type="entry name" value="Umud Fragment, subunit A"/>
    <property type="match status" value="1"/>
</dbReference>
<dbReference type="PRINTS" id="PR00727">
    <property type="entry name" value="LEADERPTASE"/>
</dbReference>
<evidence type="ECO:0000256" key="1">
    <source>
        <dbReference type="ARBA" id="ARBA00000677"/>
    </source>
</evidence>
<protein>
    <recommendedName>
        <fullName evidence="4 7">Signal peptidase I</fullName>
        <ecNumber evidence="4 7">3.4.21.89</ecNumber>
    </recommendedName>
</protein>
<comment type="similarity">
    <text evidence="3 7">Belongs to the peptidase S26 family.</text>
</comment>
<sequence>MKKDLSYIKVIIIAVILALVIRTFLFNIVRVQQTSMYPTVKPNDIILSSSLYRFKRDFKRGDIVVFKSPSENKMLIKRIVGLPGEKIEIYDGSIYIDGKILEEKYFKEKPYTLSQTRDFEIKEDELFVLGDNRSPGGSVDSRIFGPIKIKDIKSHPFFRIFPINSKKFINEIN</sequence>
<dbReference type="AlphaFoldDB" id="A0A6N3DL56"/>
<evidence type="ECO:0000256" key="2">
    <source>
        <dbReference type="ARBA" id="ARBA00004401"/>
    </source>
</evidence>
<feature type="transmembrane region" description="Helical" evidence="7">
    <location>
        <begin position="6"/>
        <end position="29"/>
    </location>
</feature>
<dbReference type="InterPro" id="IPR036286">
    <property type="entry name" value="LexA/Signal_pep-like_sf"/>
</dbReference>
<gene>
    <name evidence="9" type="primary">sipP</name>
    <name evidence="9" type="ORF">PGLFYP46_00676</name>
</gene>
<evidence type="ECO:0000256" key="4">
    <source>
        <dbReference type="ARBA" id="ARBA00013208"/>
    </source>
</evidence>
<name>A0A6N3DL56_9FIRM</name>
<dbReference type="Pfam" id="PF10502">
    <property type="entry name" value="Peptidase_S26"/>
    <property type="match status" value="1"/>
</dbReference>
<evidence type="ECO:0000256" key="6">
    <source>
        <dbReference type="PIRSR" id="PIRSR600223-1"/>
    </source>
</evidence>
<dbReference type="EMBL" id="CACRUP010000024">
    <property type="protein sequence ID" value="VYU26507.1"/>
    <property type="molecule type" value="Genomic_DNA"/>
</dbReference>
<comment type="subcellular location">
    <subcellularLocation>
        <location evidence="2">Cell membrane</location>
        <topology evidence="2">Single-pass type II membrane protein</topology>
    </subcellularLocation>
    <subcellularLocation>
        <location evidence="7">Membrane</location>
        <topology evidence="7">Single-pass type II membrane protein</topology>
    </subcellularLocation>
</comment>
<dbReference type="NCBIfam" id="TIGR02227">
    <property type="entry name" value="sigpep_I_bact"/>
    <property type="match status" value="1"/>
</dbReference>
<dbReference type="GO" id="GO:0006465">
    <property type="term" value="P:signal peptide processing"/>
    <property type="evidence" value="ECO:0007669"/>
    <property type="project" value="InterPro"/>
</dbReference>
<dbReference type="SUPFAM" id="SSF51306">
    <property type="entry name" value="LexA/Signal peptidase"/>
    <property type="match status" value="1"/>
</dbReference>
<reference evidence="9" key="1">
    <citation type="submission" date="2019-11" db="EMBL/GenBank/DDBJ databases">
        <authorList>
            <person name="Feng L."/>
        </authorList>
    </citation>
    <scope>NUCLEOTIDE SEQUENCE</scope>
    <source>
        <strain evidence="9">PgorbachiiLFYP46</strain>
    </source>
</reference>
<dbReference type="InterPro" id="IPR019757">
    <property type="entry name" value="Pept_S26A_signal_pept_1_Lys-AS"/>
</dbReference>
<evidence type="ECO:0000256" key="5">
    <source>
        <dbReference type="ARBA" id="ARBA00022801"/>
    </source>
</evidence>
<dbReference type="InterPro" id="IPR019533">
    <property type="entry name" value="Peptidase_S26"/>
</dbReference>
<dbReference type="RefSeq" id="WP_156702820.1">
    <property type="nucleotide sequence ID" value="NZ_CACRUP010000024.1"/>
</dbReference>
<feature type="active site" evidence="6">
    <location>
        <position position="77"/>
    </location>
</feature>
<keyword evidence="7" id="KW-0472">Membrane</keyword>
<dbReference type="EC" id="3.4.21.89" evidence="4 7"/>
<keyword evidence="7" id="KW-1133">Transmembrane helix</keyword>
<proteinExistence type="inferred from homology"/>
<keyword evidence="7" id="KW-0645">Protease</keyword>